<reference evidence="2 3" key="1">
    <citation type="submission" date="2019-03" db="EMBL/GenBank/DDBJ databases">
        <title>Flavobacterium AR-3-4 sp. nov. isolated from arctic soil.</title>
        <authorList>
            <person name="Chaudhary D.K."/>
        </authorList>
    </citation>
    <scope>NUCLEOTIDE SEQUENCE [LARGE SCALE GENOMIC DNA]</scope>
    <source>
        <strain evidence="2 3">AR-3-4</strain>
    </source>
</reference>
<name>A0A4R5CAN8_9FLAO</name>
<keyword evidence="1" id="KW-0732">Signal</keyword>
<evidence type="ECO:0000313" key="2">
    <source>
        <dbReference type="EMBL" id="TDD94112.1"/>
    </source>
</evidence>
<proteinExistence type="predicted"/>
<evidence type="ECO:0000256" key="1">
    <source>
        <dbReference type="SAM" id="SignalP"/>
    </source>
</evidence>
<dbReference type="RefSeq" id="WP_132009319.1">
    <property type="nucleotide sequence ID" value="NZ_SMFK01000019.1"/>
</dbReference>
<accession>A0A4R5CAN8</accession>
<gene>
    <name evidence="2" type="ORF">E0F76_17630</name>
</gene>
<organism evidence="2 3">
    <name type="scientific">Flavobacterium cellulosilyticum</name>
    <dbReference type="NCBI Taxonomy" id="2541731"/>
    <lineage>
        <taxon>Bacteria</taxon>
        <taxon>Pseudomonadati</taxon>
        <taxon>Bacteroidota</taxon>
        <taxon>Flavobacteriia</taxon>
        <taxon>Flavobacteriales</taxon>
        <taxon>Flavobacteriaceae</taxon>
        <taxon>Flavobacterium</taxon>
    </lineage>
</organism>
<protein>
    <recommendedName>
        <fullName evidence="4">DUF4349 domain-containing protein</fullName>
    </recommendedName>
</protein>
<sequence length="286" mass="32471">MSKNHLICILFLLIISSCNKYELATEAGPPEATAVDSAAVATDIATSISDSLSGISEASDGLEEGSEITFGSNDSDTTKIETKLGKVAFYCENENMKEDIMFEMKEDRTYEMRAMLNPLIENDEIKTELLKVINDSRVENRQPILTVKDITSRDVNLGYYLSIQIKDPGNKFNIELVSSDKESNIKKIFDEVTHTYSDAYFEWKWNVTPKPNSKGKSKLELVISPLDKNKKIISEKIKTYDININFKQNFIVSVWDEMNRNVKWAIAVIIAPILAFLVRKFTKKKE</sequence>
<dbReference type="EMBL" id="SMFK01000019">
    <property type="protein sequence ID" value="TDD94112.1"/>
    <property type="molecule type" value="Genomic_DNA"/>
</dbReference>
<keyword evidence="3" id="KW-1185">Reference proteome</keyword>
<dbReference type="Proteomes" id="UP000295479">
    <property type="component" value="Unassembled WGS sequence"/>
</dbReference>
<evidence type="ECO:0000313" key="3">
    <source>
        <dbReference type="Proteomes" id="UP000295479"/>
    </source>
</evidence>
<feature type="chain" id="PRO_5020837970" description="DUF4349 domain-containing protein" evidence="1">
    <location>
        <begin position="21"/>
        <end position="286"/>
    </location>
</feature>
<dbReference type="AlphaFoldDB" id="A0A4R5CAN8"/>
<feature type="signal peptide" evidence="1">
    <location>
        <begin position="1"/>
        <end position="20"/>
    </location>
</feature>
<evidence type="ECO:0008006" key="4">
    <source>
        <dbReference type="Google" id="ProtNLM"/>
    </source>
</evidence>
<comment type="caution">
    <text evidence="2">The sequence shown here is derived from an EMBL/GenBank/DDBJ whole genome shotgun (WGS) entry which is preliminary data.</text>
</comment>
<dbReference type="PROSITE" id="PS51257">
    <property type="entry name" value="PROKAR_LIPOPROTEIN"/>
    <property type="match status" value="1"/>
</dbReference>